<keyword evidence="9" id="KW-1185">Reference proteome</keyword>
<evidence type="ECO:0000256" key="2">
    <source>
        <dbReference type="ARBA" id="ARBA00005833"/>
    </source>
</evidence>
<evidence type="ECO:0000313" key="9">
    <source>
        <dbReference type="Proteomes" id="UP000526408"/>
    </source>
</evidence>
<gene>
    <name evidence="8" type="ORF">HCU73_06070</name>
</gene>
<proteinExistence type="inferred from homology"/>
<comment type="similarity">
    <text evidence="2">Belongs to the tryptophan 2-monooxygenase family.</text>
</comment>
<dbReference type="Pfam" id="PF01593">
    <property type="entry name" value="Amino_oxidase"/>
    <property type="match status" value="2"/>
</dbReference>
<dbReference type="GO" id="GO:0050361">
    <property type="term" value="F:tryptophan 2-monooxygenase activity"/>
    <property type="evidence" value="ECO:0007669"/>
    <property type="project" value="UniProtKB-EC"/>
</dbReference>
<feature type="domain" description="Amine oxidase" evidence="7">
    <location>
        <begin position="14"/>
        <end position="104"/>
    </location>
</feature>
<feature type="domain" description="Amine oxidase" evidence="7">
    <location>
        <begin position="141"/>
        <end position="404"/>
    </location>
</feature>
<dbReference type="EC" id="1.13.12.3" evidence="3"/>
<comment type="caution">
    <text evidence="8">The sequence shown here is derived from an EMBL/GenBank/DDBJ whole genome shotgun (WGS) entry which is preliminary data.</text>
</comment>
<keyword evidence="5" id="KW-0073">Auxin biosynthesis</keyword>
<evidence type="ECO:0000256" key="1">
    <source>
        <dbReference type="ARBA" id="ARBA00004814"/>
    </source>
</evidence>
<dbReference type="PANTHER" id="PTHR10742">
    <property type="entry name" value="FLAVIN MONOAMINE OXIDASE"/>
    <property type="match status" value="1"/>
</dbReference>
<dbReference type="RefSeq" id="WP_168622540.1">
    <property type="nucleotide sequence ID" value="NZ_JAAZQQ010000002.1"/>
</dbReference>
<dbReference type="SUPFAM" id="SSF54373">
    <property type="entry name" value="FAD-linked reductases, C-terminal domain"/>
    <property type="match status" value="1"/>
</dbReference>
<evidence type="ECO:0000256" key="4">
    <source>
        <dbReference type="ARBA" id="ARBA00017871"/>
    </source>
</evidence>
<evidence type="ECO:0000256" key="5">
    <source>
        <dbReference type="ARBA" id="ARBA00023070"/>
    </source>
</evidence>
<organism evidence="8 9">
    <name type="scientific">Roseicyclus persicicus</name>
    <dbReference type="NCBI Taxonomy" id="2650661"/>
    <lineage>
        <taxon>Bacteria</taxon>
        <taxon>Pseudomonadati</taxon>
        <taxon>Pseudomonadota</taxon>
        <taxon>Alphaproteobacteria</taxon>
        <taxon>Rhodobacterales</taxon>
        <taxon>Roseobacteraceae</taxon>
        <taxon>Roseicyclus</taxon>
    </lineage>
</organism>
<protein>
    <recommendedName>
        <fullName evidence="4">Tryptophan 2-monooxygenase</fullName>
        <ecNumber evidence="3">1.13.12.3</ecNumber>
    </recommendedName>
</protein>
<evidence type="ECO:0000256" key="6">
    <source>
        <dbReference type="ARBA" id="ARBA00047321"/>
    </source>
</evidence>
<sequence>MTDTDVVVVGAGAAGLAAARALRAHGLRFVVLEAMDRIGGRAWTTDTDFGVPFDIGCAWLHAADRNPFFPEAEAAGWTLHHHPMGVDRLYFGDRAATPGELAEICAAEAELERLLDTGAADDRLSSLFSASRAARAAATFCGPMDFGQDADEISVTDFRGAADLDPNYFTREGFGALVARFGADVPVSLSTPVRAIDWSGDGVAVETARGTVRARAVIVTVSTGVLAFEEIRFRPRLPERHVEAIFDLPMGLLTKIPVEIRGDRLGLNPFDDLLIERHAHHDVYFLCFPFDLDLMVGFVGGDFAWEMEAAGPAAAVDFVTDRLEDIFGSGIRRAVGRSRMTQWGGERYVRGAYAAARPGKARARATLADPVADRIWFAGEALAGALQQTAGGARLSGERVAGQVVRALWPGRA</sequence>
<reference evidence="8 9" key="1">
    <citation type="submission" date="2020-04" db="EMBL/GenBank/DDBJ databases">
        <authorList>
            <person name="Yoon J."/>
        </authorList>
    </citation>
    <scope>NUCLEOTIDE SEQUENCE [LARGE SCALE GENOMIC DNA]</scope>
    <source>
        <strain evidence="8 9">KMU-115</strain>
    </source>
</reference>
<dbReference type="Proteomes" id="UP000526408">
    <property type="component" value="Unassembled WGS sequence"/>
</dbReference>
<dbReference type="Gene3D" id="3.50.50.60">
    <property type="entry name" value="FAD/NAD(P)-binding domain"/>
    <property type="match status" value="1"/>
</dbReference>
<evidence type="ECO:0000313" key="8">
    <source>
        <dbReference type="EMBL" id="NKX44150.1"/>
    </source>
</evidence>
<dbReference type="InterPro" id="IPR036188">
    <property type="entry name" value="FAD/NAD-bd_sf"/>
</dbReference>
<dbReference type="AlphaFoldDB" id="A0A7X6GXD8"/>
<evidence type="ECO:0000256" key="3">
    <source>
        <dbReference type="ARBA" id="ARBA00012535"/>
    </source>
</evidence>
<dbReference type="PANTHER" id="PTHR10742:SF410">
    <property type="entry name" value="LYSINE-SPECIFIC HISTONE DEMETHYLASE 2"/>
    <property type="match status" value="1"/>
</dbReference>
<dbReference type="GO" id="GO:0009851">
    <property type="term" value="P:auxin biosynthetic process"/>
    <property type="evidence" value="ECO:0007669"/>
    <property type="project" value="UniProtKB-KW"/>
</dbReference>
<dbReference type="EMBL" id="JAAZQQ010000002">
    <property type="protein sequence ID" value="NKX44150.1"/>
    <property type="molecule type" value="Genomic_DNA"/>
</dbReference>
<dbReference type="SUPFAM" id="SSF51905">
    <property type="entry name" value="FAD/NAD(P)-binding domain"/>
    <property type="match status" value="1"/>
</dbReference>
<accession>A0A7X6GXD8</accession>
<comment type="pathway">
    <text evidence="1">Plant hormone metabolism; auxin biosynthesis.</text>
</comment>
<dbReference type="InterPro" id="IPR002937">
    <property type="entry name" value="Amino_oxidase"/>
</dbReference>
<comment type="catalytic activity">
    <reaction evidence="6">
        <text>L-tryptophan + O2 = indole-3-acetamide + CO2 + H2O</text>
        <dbReference type="Rhea" id="RHEA:16165"/>
        <dbReference type="ChEBI" id="CHEBI:15377"/>
        <dbReference type="ChEBI" id="CHEBI:15379"/>
        <dbReference type="ChEBI" id="CHEBI:16031"/>
        <dbReference type="ChEBI" id="CHEBI:16526"/>
        <dbReference type="ChEBI" id="CHEBI:57912"/>
        <dbReference type="EC" id="1.13.12.3"/>
    </reaction>
</comment>
<evidence type="ECO:0000259" key="7">
    <source>
        <dbReference type="Pfam" id="PF01593"/>
    </source>
</evidence>
<dbReference type="InterPro" id="IPR050281">
    <property type="entry name" value="Flavin_monoamine_oxidase"/>
</dbReference>
<name>A0A7X6GXD8_9RHOB</name>